<dbReference type="InterPro" id="IPR016377">
    <property type="entry name" value="Sucrose_GGa_phosphorylase-rel"/>
</dbReference>
<evidence type="ECO:0000256" key="2">
    <source>
        <dbReference type="ARBA" id="ARBA00022679"/>
    </source>
</evidence>
<dbReference type="SUPFAM" id="SSF51445">
    <property type="entry name" value="(Trans)glycosidases"/>
    <property type="match status" value="1"/>
</dbReference>
<name>A0ABN0T8S1_9GAMM</name>
<evidence type="ECO:0000256" key="1">
    <source>
        <dbReference type="ARBA" id="ARBA00022676"/>
    </source>
</evidence>
<dbReference type="Gene3D" id="3.20.20.80">
    <property type="entry name" value="Glycosidases"/>
    <property type="match status" value="1"/>
</dbReference>
<dbReference type="EMBL" id="BAAADG010000001">
    <property type="protein sequence ID" value="GAA0215526.1"/>
    <property type="molecule type" value="Genomic_DNA"/>
</dbReference>
<sequence length="584" mass="66726">MTPNDEQLQRLKETVLHHLNAIYSETSTDFSLGTLCDDIIRIMRLDQDFKESIAHKNNWDQTDIVLITYGNSVKKEGEAPLKTLYRFLNNEISGYINGVHILPFFPYCSDDGFAVMDYYEVNKALGDWEDIEAIASDYRLMADLVINHGSSSGTWFKNFIKGDGPGHDYFFTTSPSTPISQVVRPRTSPLLRETETHDGTQYVWCTFSHTQVDFDFRNPEVLKEFINIVRFYLDKGVHIFRLDAVAFLWKKIGTNCLNLPETHEVVRLMRSLIQHVDPNAIIITETNIPNRENLSYFGNANEAHCIYNFSLPPLLVNTLVTGDCFYLKQWLMSMPPAQHGTAYFNFIASHDGIGLRPAEGLLSEAEIASLISTMQQFGGRISWREGENGVKKPYEINISLFDALQGTTSGKDEWNIDRFICAHAIMLALEGIPGIYIHSLLATSNDLEKLEHTEQNRSINRHEWDEASLMSELSTPSSQHAQVSELLKKLIHLRKQQRAFHPNATQFTLHLGEKLFGFWRQSMDRRQSIFCIYNISDTEQPLRIANLNLVVTDRWWDLISGVILDGSSDMITVAPYQVLWITNG</sequence>
<dbReference type="SMART" id="SM00642">
    <property type="entry name" value="Aamy"/>
    <property type="match status" value="1"/>
</dbReference>
<accession>A0ABN0T8S1</accession>
<organism evidence="4 5">
    <name type="scientific">Methylophaga marina</name>
    <dbReference type="NCBI Taxonomy" id="45495"/>
    <lineage>
        <taxon>Bacteria</taxon>
        <taxon>Pseudomonadati</taxon>
        <taxon>Pseudomonadota</taxon>
        <taxon>Gammaproteobacteria</taxon>
        <taxon>Thiotrichales</taxon>
        <taxon>Piscirickettsiaceae</taxon>
        <taxon>Methylophaga</taxon>
    </lineage>
</organism>
<dbReference type="InterPro" id="IPR013780">
    <property type="entry name" value="Glyco_hydro_b"/>
</dbReference>
<dbReference type="Gene3D" id="2.60.40.1180">
    <property type="entry name" value="Golgi alpha-mannosidase II"/>
    <property type="match status" value="1"/>
</dbReference>
<dbReference type="GO" id="GO:0016787">
    <property type="term" value="F:hydrolase activity"/>
    <property type="evidence" value="ECO:0007669"/>
    <property type="project" value="UniProtKB-KW"/>
</dbReference>
<dbReference type="PANTHER" id="PTHR38784:SF1">
    <property type="entry name" value="SUCROSE PHOSPHORYLASE"/>
    <property type="match status" value="1"/>
</dbReference>
<feature type="domain" description="Glycosyl hydrolase family 13 catalytic" evidence="3">
    <location>
        <begin position="63"/>
        <end position="494"/>
    </location>
</feature>
<evidence type="ECO:0000313" key="4">
    <source>
        <dbReference type="EMBL" id="GAA0215526.1"/>
    </source>
</evidence>
<gene>
    <name evidence="4" type="ORF">GCM10008964_03950</name>
</gene>
<evidence type="ECO:0000313" key="5">
    <source>
        <dbReference type="Proteomes" id="UP001501476"/>
    </source>
</evidence>
<dbReference type="InterPro" id="IPR017853">
    <property type="entry name" value="GH"/>
</dbReference>
<comment type="caution">
    <text evidence="4">The sequence shown here is derived from an EMBL/GenBank/DDBJ whole genome shotgun (WGS) entry which is preliminary data.</text>
</comment>
<evidence type="ECO:0000259" key="3">
    <source>
        <dbReference type="SMART" id="SM00642"/>
    </source>
</evidence>
<dbReference type="SUPFAM" id="SSF51011">
    <property type="entry name" value="Glycosyl hydrolase domain"/>
    <property type="match status" value="1"/>
</dbReference>
<dbReference type="CDD" id="cd11356">
    <property type="entry name" value="AmyAc_Sucrose_phosphorylase-like_1"/>
    <property type="match status" value="1"/>
</dbReference>
<dbReference type="Proteomes" id="UP001501476">
    <property type="component" value="Unassembled WGS sequence"/>
</dbReference>
<proteinExistence type="predicted"/>
<keyword evidence="5" id="KW-1185">Reference proteome</keyword>
<dbReference type="InterPro" id="IPR045857">
    <property type="entry name" value="O16G_dom_2"/>
</dbReference>
<dbReference type="Gene3D" id="3.90.400.10">
    <property type="entry name" value="Oligo-1,6-glucosidase, Domain 2"/>
    <property type="match status" value="1"/>
</dbReference>
<dbReference type="PANTHER" id="PTHR38784">
    <property type="entry name" value="SUCROSE PHOSPHORYLASE"/>
    <property type="match status" value="1"/>
</dbReference>
<reference evidence="4 5" key="1">
    <citation type="journal article" date="2019" name="Int. J. Syst. Evol. Microbiol.">
        <title>The Global Catalogue of Microorganisms (GCM) 10K type strain sequencing project: providing services to taxonomists for standard genome sequencing and annotation.</title>
        <authorList>
            <consortium name="The Broad Institute Genomics Platform"/>
            <consortium name="The Broad Institute Genome Sequencing Center for Infectious Disease"/>
            <person name="Wu L."/>
            <person name="Ma J."/>
        </authorList>
    </citation>
    <scope>NUCLEOTIDE SEQUENCE [LARGE SCALE GENOMIC DNA]</scope>
    <source>
        <strain evidence="4 5">JCM 6886</strain>
    </source>
</reference>
<dbReference type="InterPro" id="IPR006047">
    <property type="entry name" value="GH13_cat_dom"/>
</dbReference>
<dbReference type="PIRSF" id="PIRSF003059">
    <property type="entry name" value="Sucrose_phosphorylase"/>
    <property type="match status" value="1"/>
</dbReference>
<dbReference type="Pfam" id="PF00128">
    <property type="entry name" value="Alpha-amylase"/>
    <property type="match status" value="1"/>
</dbReference>
<protein>
    <submittedName>
        <fullName evidence="4">Alpha-amylase family glycosyl hydrolase</fullName>
    </submittedName>
</protein>
<dbReference type="InterPro" id="IPR033746">
    <property type="entry name" value="GGa_phosphorylase"/>
</dbReference>
<keyword evidence="4" id="KW-0378">Hydrolase</keyword>
<dbReference type="RefSeq" id="WP_286305150.1">
    <property type="nucleotide sequence ID" value="NZ_AP027741.1"/>
</dbReference>
<keyword evidence="1" id="KW-0328">Glycosyltransferase</keyword>
<keyword evidence="2" id="KW-0808">Transferase</keyword>